<proteinExistence type="predicted"/>
<accession>A0A386RC77</accession>
<gene>
    <name evidence="1" type="ORF">BC335_0416</name>
</gene>
<dbReference type="AlphaFoldDB" id="A0A386RC77"/>
<sequence length="237" mass="27266">MLRRSASFSKINGSVIKKNLINGTLKPNGLHLTNSKQIFNRKAKSKMTKHLINNDDVIRIGQKLYQLSSNSPETDFLKCKDASKDYEERLIENDINAEIFHDGNDQNTTALMQGDLVQSKQESDLKFILISTRLMPLQEAKYALDAYSKNQRPNVVKIPNPKPTLKASKQYDKRDHRMTKDIDTLKALVDNAENQGWETIDGVNYGASHTWREVAQLALDLADQQEWFDRYDNKYFN</sequence>
<dbReference type="Proteomes" id="UP000267794">
    <property type="component" value="Chromosome"/>
</dbReference>
<evidence type="ECO:0000313" key="1">
    <source>
        <dbReference type="EMBL" id="AYE60952.1"/>
    </source>
</evidence>
<protein>
    <submittedName>
        <fullName evidence="1">Uncharacterized protein</fullName>
    </submittedName>
</protein>
<dbReference type="EMBL" id="CP017982">
    <property type="protein sequence ID" value="AYE60952.1"/>
    <property type="molecule type" value="Genomic_DNA"/>
</dbReference>
<reference evidence="1 2" key="1">
    <citation type="submission" date="2016-10" db="EMBL/GenBank/DDBJ databases">
        <title>Complete genomic sequencing of Lactobacillus helveticus LH99 and comparative genome analysis.</title>
        <authorList>
            <person name="Li N."/>
            <person name="You C."/>
            <person name="Liu Z."/>
        </authorList>
    </citation>
    <scope>NUCLEOTIDE SEQUENCE [LARGE SCALE GENOMIC DNA]</scope>
    <source>
        <strain evidence="1 2">LH99</strain>
    </source>
</reference>
<organism evidence="1 2">
    <name type="scientific">Lactobacillus helveticus</name>
    <name type="common">Lactobacillus suntoryeus</name>
    <dbReference type="NCBI Taxonomy" id="1587"/>
    <lineage>
        <taxon>Bacteria</taxon>
        <taxon>Bacillati</taxon>
        <taxon>Bacillota</taxon>
        <taxon>Bacilli</taxon>
        <taxon>Lactobacillales</taxon>
        <taxon>Lactobacillaceae</taxon>
        <taxon>Lactobacillus</taxon>
    </lineage>
</organism>
<evidence type="ECO:0000313" key="2">
    <source>
        <dbReference type="Proteomes" id="UP000267794"/>
    </source>
</evidence>
<name>A0A386RC77_LACHE</name>